<keyword evidence="11" id="KW-1185">Reference proteome</keyword>
<reference evidence="10 11" key="1">
    <citation type="submission" date="2018-08" db="EMBL/GenBank/DDBJ databases">
        <title>Bacillus chawlae sp. nov., Bacillus glennii sp. nov., and Bacillus saganii sp. nov. Isolated from the Vehicle Assembly Building at Kennedy Space Center where the Viking Spacecraft were Assembled.</title>
        <authorList>
            <person name="Seuylemezian A."/>
            <person name="Vaishampayan P."/>
        </authorList>
    </citation>
    <scope>NUCLEOTIDE SEQUENCE [LARGE SCALE GENOMIC DNA]</scope>
    <source>
        <strain evidence="10 11">V44-8</strain>
    </source>
</reference>
<feature type="transmembrane region" description="Helical" evidence="7">
    <location>
        <begin position="7"/>
        <end position="26"/>
    </location>
</feature>
<gene>
    <name evidence="10" type="ORF">D0466_17850</name>
</gene>
<evidence type="ECO:0000259" key="8">
    <source>
        <dbReference type="Pfam" id="PF04239"/>
    </source>
</evidence>
<protein>
    <submittedName>
        <fullName evidence="10">DUF421 domain-containing protein</fullName>
    </submittedName>
</protein>
<dbReference type="InterPro" id="IPR007353">
    <property type="entry name" value="DUF421"/>
</dbReference>
<proteinExistence type="inferred from homology"/>
<organism evidence="10 11">
    <name type="scientific">Peribacillus glennii</name>
    <dbReference type="NCBI Taxonomy" id="2303991"/>
    <lineage>
        <taxon>Bacteria</taxon>
        <taxon>Bacillati</taxon>
        <taxon>Bacillota</taxon>
        <taxon>Bacilli</taxon>
        <taxon>Bacillales</taxon>
        <taxon>Bacillaceae</taxon>
        <taxon>Peribacillus</taxon>
    </lineage>
</organism>
<evidence type="ECO:0000313" key="10">
    <source>
        <dbReference type="EMBL" id="RFU61657.1"/>
    </source>
</evidence>
<name>A0A372L8G8_9BACI</name>
<evidence type="ECO:0000256" key="7">
    <source>
        <dbReference type="SAM" id="Phobius"/>
    </source>
</evidence>
<comment type="subcellular location">
    <subcellularLocation>
        <location evidence="1">Cell membrane</location>
        <topology evidence="1">Multi-pass membrane protein</topology>
    </subcellularLocation>
</comment>
<dbReference type="Proteomes" id="UP000262939">
    <property type="component" value="Unassembled WGS sequence"/>
</dbReference>
<dbReference type="Pfam" id="PF20730">
    <property type="entry name" value="YetF_N"/>
    <property type="match status" value="1"/>
</dbReference>
<dbReference type="OrthoDB" id="9778331at2"/>
<keyword evidence="4 7" id="KW-0812">Transmembrane</keyword>
<keyword evidence="5 7" id="KW-1133">Transmembrane helix</keyword>
<dbReference type="Gene3D" id="3.30.240.20">
    <property type="entry name" value="bsu07140 like domains"/>
    <property type="match status" value="2"/>
</dbReference>
<feature type="transmembrane region" description="Helical" evidence="7">
    <location>
        <begin position="59"/>
        <end position="81"/>
    </location>
</feature>
<keyword evidence="6 7" id="KW-0472">Membrane</keyword>
<sequence length="239" mass="27423">MSEFIEVMFRTILAFIMLFCAARLLGKQTISQMTYFDFIASITLGAIIANLSFNSSLKTHHMVFSFTWFVFVILLIAFISLKSRKARKFFAGDPTIVIQNGMILEHNMRKMRYTLDYLNQQLRGNDVFDIHEVLFAIVEINGTLTVLKKPQYRNVNKQDLSLQSSPEEVLPIELIMDGQIIHDNLTQNKLGKAWLESELQKRKLQLGEVVYAVLAANGKIYIDTYIDNISSPFDKEPSN</sequence>
<dbReference type="GO" id="GO:0005886">
    <property type="term" value="C:plasma membrane"/>
    <property type="evidence" value="ECO:0007669"/>
    <property type="project" value="UniProtKB-SubCell"/>
</dbReference>
<dbReference type="Pfam" id="PF04239">
    <property type="entry name" value="DUF421"/>
    <property type="match status" value="1"/>
</dbReference>
<evidence type="ECO:0000256" key="1">
    <source>
        <dbReference type="ARBA" id="ARBA00004651"/>
    </source>
</evidence>
<evidence type="ECO:0000256" key="3">
    <source>
        <dbReference type="ARBA" id="ARBA00022475"/>
    </source>
</evidence>
<comment type="caution">
    <text evidence="10">The sequence shown here is derived from an EMBL/GenBank/DDBJ whole genome shotgun (WGS) entry which is preliminary data.</text>
</comment>
<dbReference type="AlphaFoldDB" id="A0A372L8G8"/>
<dbReference type="InterPro" id="IPR048454">
    <property type="entry name" value="YetF_N"/>
</dbReference>
<feature type="domain" description="YetF C-terminal" evidence="8">
    <location>
        <begin position="82"/>
        <end position="212"/>
    </location>
</feature>
<feature type="transmembrane region" description="Helical" evidence="7">
    <location>
        <begin position="33"/>
        <end position="53"/>
    </location>
</feature>
<evidence type="ECO:0000256" key="5">
    <source>
        <dbReference type="ARBA" id="ARBA00022989"/>
    </source>
</evidence>
<evidence type="ECO:0000259" key="9">
    <source>
        <dbReference type="Pfam" id="PF20730"/>
    </source>
</evidence>
<comment type="similarity">
    <text evidence="2">Belongs to the UPF0702 family.</text>
</comment>
<dbReference type="PANTHER" id="PTHR34582:SF7">
    <property type="entry name" value="UPF0702 TRANSMEMBRANE PROTEIN YDFS"/>
    <property type="match status" value="1"/>
</dbReference>
<dbReference type="EMBL" id="QVTD01000013">
    <property type="protein sequence ID" value="RFU61657.1"/>
    <property type="molecule type" value="Genomic_DNA"/>
</dbReference>
<evidence type="ECO:0000256" key="6">
    <source>
        <dbReference type="ARBA" id="ARBA00023136"/>
    </source>
</evidence>
<dbReference type="PANTHER" id="PTHR34582">
    <property type="entry name" value="UPF0702 TRANSMEMBRANE PROTEIN YCAP"/>
    <property type="match status" value="1"/>
</dbReference>
<evidence type="ECO:0000313" key="11">
    <source>
        <dbReference type="Proteomes" id="UP000262939"/>
    </source>
</evidence>
<dbReference type="RefSeq" id="WP_117323902.1">
    <property type="nucleotide sequence ID" value="NZ_QVTD01000013.1"/>
</dbReference>
<feature type="domain" description="YetF-like N-terminal transmembrane" evidence="9">
    <location>
        <begin position="5"/>
        <end position="79"/>
    </location>
</feature>
<evidence type="ECO:0000256" key="2">
    <source>
        <dbReference type="ARBA" id="ARBA00006448"/>
    </source>
</evidence>
<evidence type="ECO:0000256" key="4">
    <source>
        <dbReference type="ARBA" id="ARBA00022692"/>
    </source>
</evidence>
<accession>A0A372L8G8</accession>
<keyword evidence="3" id="KW-1003">Cell membrane</keyword>
<dbReference type="InterPro" id="IPR023090">
    <property type="entry name" value="UPF0702_alpha/beta_dom_sf"/>
</dbReference>